<feature type="domain" description="Sodium/calcium exchanger membrane region" evidence="9">
    <location>
        <begin position="83"/>
        <end position="233"/>
    </location>
</feature>
<name>A0AAE0DN33_9LECA</name>
<reference evidence="10" key="1">
    <citation type="submission" date="2022-11" db="EMBL/GenBank/DDBJ databases">
        <title>Chromosomal genome sequence assembly and mating type (MAT) locus characterization of the leprose asexual lichenized fungus Lepraria neglecta (Nyl.) Erichsen.</title>
        <authorList>
            <person name="Allen J.L."/>
            <person name="Pfeffer B."/>
        </authorList>
    </citation>
    <scope>NUCLEOTIDE SEQUENCE</scope>
    <source>
        <strain evidence="10">Allen 5258</strain>
    </source>
</reference>
<feature type="transmembrane region" description="Helical" evidence="8">
    <location>
        <begin position="83"/>
        <end position="104"/>
    </location>
</feature>
<feature type="transmembrane region" description="Helical" evidence="8">
    <location>
        <begin position="403"/>
        <end position="420"/>
    </location>
</feature>
<keyword evidence="6" id="KW-0406">Ion transport</keyword>
<dbReference type="PANTHER" id="PTHR31503">
    <property type="entry name" value="VACUOLAR CALCIUM ION TRANSPORTER"/>
    <property type="match status" value="1"/>
</dbReference>
<dbReference type="Pfam" id="PF01699">
    <property type="entry name" value="Na_Ca_ex"/>
    <property type="match status" value="2"/>
</dbReference>
<organism evidence="10 11">
    <name type="scientific">Lepraria neglecta</name>
    <dbReference type="NCBI Taxonomy" id="209136"/>
    <lineage>
        <taxon>Eukaryota</taxon>
        <taxon>Fungi</taxon>
        <taxon>Dikarya</taxon>
        <taxon>Ascomycota</taxon>
        <taxon>Pezizomycotina</taxon>
        <taxon>Lecanoromycetes</taxon>
        <taxon>OSLEUM clade</taxon>
        <taxon>Lecanoromycetidae</taxon>
        <taxon>Lecanorales</taxon>
        <taxon>Lecanorineae</taxon>
        <taxon>Stereocaulaceae</taxon>
        <taxon>Lepraria</taxon>
    </lineage>
</organism>
<evidence type="ECO:0000256" key="7">
    <source>
        <dbReference type="ARBA" id="ARBA00023136"/>
    </source>
</evidence>
<dbReference type="AlphaFoldDB" id="A0AAE0DN33"/>
<keyword evidence="3" id="KW-0813">Transport</keyword>
<keyword evidence="4 8" id="KW-0812">Transmembrane</keyword>
<keyword evidence="7 8" id="KW-0472">Membrane</keyword>
<dbReference type="PANTHER" id="PTHR31503:SF20">
    <property type="entry name" value="CA(2+)_H(+) EXCHANGER, PUTATIVE (EUROFUNG)-RELATED"/>
    <property type="match status" value="1"/>
</dbReference>
<evidence type="ECO:0000256" key="2">
    <source>
        <dbReference type="ARBA" id="ARBA00008170"/>
    </source>
</evidence>
<keyword evidence="11" id="KW-1185">Reference proteome</keyword>
<feature type="transmembrane region" description="Helical" evidence="8">
    <location>
        <begin position="188"/>
        <end position="206"/>
    </location>
</feature>
<dbReference type="GO" id="GO:0012505">
    <property type="term" value="C:endomembrane system"/>
    <property type="evidence" value="ECO:0007669"/>
    <property type="project" value="UniProtKB-SubCell"/>
</dbReference>
<accession>A0AAE0DN33</accession>
<dbReference type="Gene3D" id="1.20.1420.30">
    <property type="entry name" value="NCX, central ion-binding region"/>
    <property type="match status" value="1"/>
</dbReference>
<evidence type="ECO:0000313" key="11">
    <source>
        <dbReference type="Proteomes" id="UP001276659"/>
    </source>
</evidence>
<evidence type="ECO:0000313" key="10">
    <source>
        <dbReference type="EMBL" id="KAK3175932.1"/>
    </source>
</evidence>
<comment type="caution">
    <text evidence="10">The sequence shown here is derived from an EMBL/GenBank/DDBJ whole genome shotgun (WGS) entry which is preliminary data.</text>
</comment>
<dbReference type="GO" id="GO:0000329">
    <property type="term" value="C:fungal-type vacuole membrane"/>
    <property type="evidence" value="ECO:0007669"/>
    <property type="project" value="TreeGrafter"/>
</dbReference>
<evidence type="ECO:0000256" key="6">
    <source>
        <dbReference type="ARBA" id="ARBA00023065"/>
    </source>
</evidence>
<evidence type="ECO:0000259" key="9">
    <source>
        <dbReference type="Pfam" id="PF01699"/>
    </source>
</evidence>
<dbReference type="GO" id="GO:0006874">
    <property type="term" value="P:intracellular calcium ion homeostasis"/>
    <property type="evidence" value="ECO:0007669"/>
    <property type="project" value="TreeGrafter"/>
</dbReference>
<protein>
    <recommendedName>
        <fullName evidence="9">Sodium/calcium exchanger membrane region domain-containing protein</fullName>
    </recommendedName>
</protein>
<feature type="transmembrane region" description="Helical" evidence="8">
    <location>
        <begin position="218"/>
        <end position="234"/>
    </location>
</feature>
<feature type="transmembrane region" description="Helical" evidence="8">
    <location>
        <begin position="335"/>
        <end position="355"/>
    </location>
</feature>
<keyword evidence="5 8" id="KW-1133">Transmembrane helix</keyword>
<dbReference type="GO" id="GO:0015369">
    <property type="term" value="F:calcium:proton antiporter activity"/>
    <property type="evidence" value="ECO:0007669"/>
    <property type="project" value="UniProtKB-ARBA"/>
</dbReference>
<evidence type="ECO:0000256" key="8">
    <source>
        <dbReference type="SAM" id="Phobius"/>
    </source>
</evidence>
<evidence type="ECO:0000256" key="3">
    <source>
        <dbReference type="ARBA" id="ARBA00022448"/>
    </source>
</evidence>
<comment type="subcellular location">
    <subcellularLocation>
        <location evidence="1">Endomembrane system</location>
        <topology evidence="1">Multi-pass membrane protein</topology>
    </subcellularLocation>
</comment>
<feature type="transmembrane region" description="Helical" evidence="8">
    <location>
        <begin position="303"/>
        <end position="323"/>
    </location>
</feature>
<feature type="domain" description="Sodium/calcium exchanger membrane region" evidence="9">
    <location>
        <begin position="305"/>
        <end position="427"/>
    </location>
</feature>
<dbReference type="InterPro" id="IPR004713">
    <property type="entry name" value="CaH_exchang"/>
</dbReference>
<proteinExistence type="inferred from homology"/>
<feature type="transmembrane region" description="Helical" evidence="8">
    <location>
        <begin position="367"/>
        <end position="391"/>
    </location>
</feature>
<sequence>MNRFYPPATWKDEEDPSRHYYLEGALPLEQIRVFSWSWLQKKRQDYTVRTDLNATLFASWRIILLLPAIPTGFAVKYTNQSPVATFAVNFVAIIPIGSILDVVTEELVIRRGADEGLVLIVTFGNAIQLVITVIALVKGQPSIVQTSLVGAVISNTVLMVGLGFFLGGLKHQVQNFNRMTTGSTFNELVLSIVALLIPTAMAHFQYIDPPTIAKFSRAESILLLLSYICYLVYCHKTHKKIIHKLNRIEEGRTREAQLGHGDAWRGIATIGATMAASAGGTINRTAAMRQIQHIPLPKISSRALVITLILDTVLLGFCTTFAVDSIDGLTQKTVLTRNFIGLILLPILSCNLHAIRLAIKNKMTDSFAINVGSSIQLLLCILPLAVIIDWIRNDSLMTLVFDHFQVVSLIVSTMILKYITDDGKSNW</sequence>
<dbReference type="EMBL" id="JASNWA010000004">
    <property type="protein sequence ID" value="KAK3175932.1"/>
    <property type="molecule type" value="Genomic_DNA"/>
</dbReference>
<feature type="transmembrane region" description="Helical" evidence="8">
    <location>
        <begin position="143"/>
        <end position="167"/>
    </location>
</feature>
<dbReference type="InterPro" id="IPR004837">
    <property type="entry name" value="NaCa_Exmemb"/>
</dbReference>
<dbReference type="Proteomes" id="UP001276659">
    <property type="component" value="Unassembled WGS sequence"/>
</dbReference>
<dbReference type="InterPro" id="IPR044880">
    <property type="entry name" value="NCX_ion-bd_dom_sf"/>
</dbReference>
<comment type="similarity">
    <text evidence="2">Belongs to the Ca(2+):cation antiporter (CaCA) (TC 2.A.19) family.</text>
</comment>
<evidence type="ECO:0000256" key="5">
    <source>
        <dbReference type="ARBA" id="ARBA00022989"/>
    </source>
</evidence>
<evidence type="ECO:0000256" key="4">
    <source>
        <dbReference type="ARBA" id="ARBA00022692"/>
    </source>
</evidence>
<feature type="transmembrane region" description="Helical" evidence="8">
    <location>
        <begin position="60"/>
        <end position="77"/>
    </location>
</feature>
<feature type="transmembrane region" description="Helical" evidence="8">
    <location>
        <begin position="116"/>
        <end position="137"/>
    </location>
</feature>
<gene>
    <name evidence="10" type="ORF">OEA41_007254</name>
</gene>
<evidence type="ECO:0000256" key="1">
    <source>
        <dbReference type="ARBA" id="ARBA00004127"/>
    </source>
</evidence>